<feature type="signal peptide" evidence="4">
    <location>
        <begin position="1"/>
        <end position="26"/>
    </location>
</feature>
<feature type="region of interest" description="Disordered" evidence="3">
    <location>
        <begin position="850"/>
        <end position="915"/>
    </location>
</feature>
<evidence type="ECO:0000313" key="7">
    <source>
        <dbReference type="Proteomes" id="UP000536179"/>
    </source>
</evidence>
<comment type="caution">
    <text evidence="6">The sequence shown here is derived from an EMBL/GenBank/DDBJ whole genome shotgun (WGS) entry which is preliminary data.</text>
</comment>
<dbReference type="Pfam" id="PF14559">
    <property type="entry name" value="TPR_19"/>
    <property type="match status" value="1"/>
</dbReference>
<dbReference type="InterPro" id="IPR051012">
    <property type="entry name" value="CellSynth/LPSAsmb/PSIAsmb"/>
</dbReference>
<keyword evidence="2" id="KW-0802">TPR repeat</keyword>
<dbReference type="AlphaFoldDB" id="A0A7W5DUG4"/>
<sequence>MYDMRLFHAVGLSLCVALSCVSTLPAADLQATESLFRSGKYAEAEAIASAEVEAGIWNERWPRLLLRLQLTQGKYDEALITYENAISRYPSSLTLRSLGIEAIRNNDLIERSEEEVTRFFAILQSSTLRYVSRDNLVAAGRYFVERGEDARKILEMFYDRVRDADPNFLEAYIATAELAIEKGDYQVAAETMRAAELVDASDPRTAYLSARAYESSDAKMANESIERALEINPNHIPSLIFQAESAIDREQYDRAKESLGKIVAIHPKHADAWALQAVLAHLDGDLELEKKHRETALSTWSRNPRVDYLIGKKLSEKYRFAEGAEYQRRALDFDPTFHAARFQLAQDQLRLGQESDGWKLAQMVSKTDPYNVVAHNLVTLYDRIKSFHTLESGDIHVRMDPREADLYGDAVLNLLGEARQVLCEKYDVRPEAPILVEIFPDQKDFAIRTFGLPGGAGYLGVCFGRVITANSPASQGERPSNWQSVLWHEFCHVVTLEKTRNRMPRWLSEGISVYEERTRSPAWGESMSPRYREMILGTAETPSELVPPSKLSGAFLSPPSPMHLQFAYYESSLVVQYIIEQHGIDKLKQILDSLGAGVSTEDAFIGAIGPMDKLDAEFDRYAKKIANDFAPDAEWSREGLPEKGTVDEWQAIVEERPTNFWALQSLAARLYQSGRFEDAIAHLKTLEELSALSGERGGPMEMLALAYQQTGDVESEKRVLLKLIQRSSDALPALKRLIEMESIQENWDDVASFAEAVLAIQPLLPIGHETLANAGEKSDSPALAVAPLKALLSLEPIDPAGLNFRLANALAETGEKENAKRHVLMALEEAPRYREAHELLLNLVTGKLDGGLADQEEPTKEGPVAEDAMPPSEAGVPKEVELPSVIEEPDEARTPDEVAMPNSNESAKDAGGDPE</sequence>
<dbReference type="PANTHER" id="PTHR45586">
    <property type="entry name" value="TPR REPEAT-CONTAINING PROTEIN PA4667"/>
    <property type="match status" value="1"/>
</dbReference>
<dbReference type="Gene3D" id="1.25.40.10">
    <property type="entry name" value="Tetratricopeptide repeat domain"/>
    <property type="match status" value="3"/>
</dbReference>
<gene>
    <name evidence="6" type="ORF">FHS27_000136</name>
</gene>
<dbReference type="Proteomes" id="UP000536179">
    <property type="component" value="Unassembled WGS sequence"/>
</dbReference>
<accession>A0A7W5DUG4</accession>
<dbReference type="InterPro" id="IPR039568">
    <property type="entry name" value="Peptidase_MA-like_dom"/>
</dbReference>
<feature type="compositionally biased region" description="Basic and acidic residues" evidence="3">
    <location>
        <begin position="906"/>
        <end position="915"/>
    </location>
</feature>
<feature type="domain" description="Peptidase MA-like" evidence="5">
    <location>
        <begin position="484"/>
        <end position="609"/>
    </location>
</feature>
<dbReference type="PANTHER" id="PTHR45586:SF1">
    <property type="entry name" value="LIPOPOLYSACCHARIDE ASSEMBLY PROTEIN B"/>
    <property type="match status" value="1"/>
</dbReference>
<dbReference type="Pfam" id="PF13485">
    <property type="entry name" value="Peptidase_MA_2"/>
    <property type="match status" value="1"/>
</dbReference>
<reference evidence="6 7" key="1">
    <citation type="submission" date="2020-08" db="EMBL/GenBank/DDBJ databases">
        <title>Genomic Encyclopedia of Type Strains, Phase III (KMG-III): the genomes of soil and plant-associated and newly described type strains.</title>
        <authorList>
            <person name="Whitman W."/>
        </authorList>
    </citation>
    <scope>NUCLEOTIDE SEQUENCE [LARGE SCALE GENOMIC DNA]</scope>
    <source>
        <strain evidence="6 7">CECT 8075</strain>
    </source>
</reference>
<evidence type="ECO:0000256" key="2">
    <source>
        <dbReference type="ARBA" id="ARBA00022803"/>
    </source>
</evidence>
<evidence type="ECO:0000256" key="3">
    <source>
        <dbReference type="SAM" id="MobiDB-lite"/>
    </source>
</evidence>
<dbReference type="EMBL" id="JACHXU010000001">
    <property type="protein sequence ID" value="MBB3204372.1"/>
    <property type="molecule type" value="Genomic_DNA"/>
</dbReference>
<keyword evidence="4" id="KW-0732">Signal</keyword>
<evidence type="ECO:0000256" key="4">
    <source>
        <dbReference type="SAM" id="SignalP"/>
    </source>
</evidence>
<dbReference type="RefSeq" id="WP_184300335.1">
    <property type="nucleotide sequence ID" value="NZ_JACHXU010000001.1"/>
</dbReference>
<keyword evidence="7" id="KW-1185">Reference proteome</keyword>
<proteinExistence type="predicted"/>
<protein>
    <submittedName>
        <fullName evidence="6">Tetratricopeptide (TPR) repeat protein</fullName>
    </submittedName>
</protein>
<evidence type="ECO:0000313" key="6">
    <source>
        <dbReference type="EMBL" id="MBB3204372.1"/>
    </source>
</evidence>
<name>A0A7W5DUG4_9BACT</name>
<organism evidence="6 7">
    <name type="scientific">Aporhodopirellula rubra</name>
    <dbReference type="NCBI Taxonomy" id="980271"/>
    <lineage>
        <taxon>Bacteria</taxon>
        <taxon>Pseudomonadati</taxon>
        <taxon>Planctomycetota</taxon>
        <taxon>Planctomycetia</taxon>
        <taxon>Pirellulales</taxon>
        <taxon>Pirellulaceae</taxon>
        <taxon>Aporhodopirellula</taxon>
    </lineage>
</organism>
<dbReference type="InterPro" id="IPR019734">
    <property type="entry name" value="TPR_rpt"/>
</dbReference>
<dbReference type="InterPro" id="IPR011990">
    <property type="entry name" value="TPR-like_helical_dom_sf"/>
</dbReference>
<dbReference type="SUPFAM" id="SSF48452">
    <property type="entry name" value="TPR-like"/>
    <property type="match status" value="3"/>
</dbReference>
<evidence type="ECO:0000256" key="1">
    <source>
        <dbReference type="ARBA" id="ARBA00022737"/>
    </source>
</evidence>
<evidence type="ECO:0000259" key="5">
    <source>
        <dbReference type="Pfam" id="PF13485"/>
    </source>
</evidence>
<feature type="chain" id="PRO_5030626187" evidence="4">
    <location>
        <begin position="27"/>
        <end position="915"/>
    </location>
</feature>
<dbReference type="SMART" id="SM00028">
    <property type="entry name" value="TPR"/>
    <property type="match status" value="6"/>
</dbReference>
<dbReference type="PROSITE" id="PS51257">
    <property type="entry name" value="PROKAR_LIPOPROTEIN"/>
    <property type="match status" value="1"/>
</dbReference>
<keyword evidence="1" id="KW-0677">Repeat</keyword>